<accession>A0ABY7G7J6</accession>
<reference evidence="1" key="1">
    <citation type="submission" date="2022-11" db="EMBL/GenBank/DDBJ databases">
        <title>Centuries of genome instability and evolution in soft-shell clam transmissible cancer (bioRxiv).</title>
        <authorList>
            <person name="Hart S.F.M."/>
            <person name="Yonemitsu M.A."/>
            <person name="Giersch R.M."/>
            <person name="Beal B.F."/>
            <person name="Arriagada G."/>
            <person name="Davis B.W."/>
            <person name="Ostrander E.A."/>
            <person name="Goff S.P."/>
            <person name="Metzger M.J."/>
        </authorList>
    </citation>
    <scope>NUCLEOTIDE SEQUENCE</scope>
    <source>
        <strain evidence="1">MELC-2E11</strain>
        <tissue evidence="1">Siphon/mantle</tissue>
    </source>
</reference>
<organism evidence="1 2">
    <name type="scientific">Mya arenaria</name>
    <name type="common">Soft-shell clam</name>
    <dbReference type="NCBI Taxonomy" id="6604"/>
    <lineage>
        <taxon>Eukaryota</taxon>
        <taxon>Metazoa</taxon>
        <taxon>Spiralia</taxon>
        <taxon>Lophotrochozoa</taxon>
        <taxon>Mollusca</taxon>
        <taxon>Bivalvia</taxon>
        <taxon>Autobranchia</taxon>
        <taxon>Heteroconchia</taxon>
        <taxon>Euheterodonta</taxon>
        <taxon>Imparidentia</taxon>
        <taxon>Neoheterodontei</taxon>
        <taxon>Myida</taxon>
        <taxon>Myoidea</taxon>
        <taxon>Myidae</taxon>
        <taxon>Mya</taxon>
    </lineage>
</organism>
<dbReference type="Proteomes" id="UP001164746">
    <property type="component" value="Chromosome 17"/>
</dbReference>
<evidence type="ECO:0000313" key="1">
    <source>
        <dbReference type="EMBL" id="WAR30395.1"/>
    </source>
</evidence>
<dbReference type="EMBL" id="CP111028">
    <property type="protein sequence ID" value="WAR30395.1"/>
    <property type="molecule type" value="Genomic_DNA"/>
</dbReference>
<protein>
    <submittedName>
        <fullName evidence="1">Uncharacterized protein</fullName>
    </submittedName>
</protein>
<keyword evidence="2" id="KW-1185">Reference proteome</keyword>
<sequence>MAAPYEILCAVKADANIPVTKYRSKKTGITVVIAEVEGPLVNGYFALGAMKKTHIREYWTYWLTGVWLQGQMPGPIQIILVTR</sequence>
<evidence type="ECO:0000313" key="2">
    <source>
        <dbReference type="Proteomes" id="UP001164746"/>
    </source>
</evidence>
<gene>
    <name evidence="1" type="ORF">MAR_032937</name>
</gene>
<proteinExistence type="predicted"/>
<name>A0ABY7G7J6_MYAAR</name>